<reference evidence="3" key="1">
    <citation type="submission" date="2015-02" db="EMBL/GenBank/DDBJ databases">
        <title>Genome sequencing for Strongylocentrotus purpuratus.</title>
        <authorList>
            <person name="Murali S."/>
            <person name="Liu Y."/>
            <person name="Vee V."/>
            <person name="English A."/>
            <person name="Wang M."/>
            <person name="Skinner E."/>
            <person name="Han Y."/>
            <person name="Muzny D.M."/>
            <person name="Worley K.C."/>
            <person name="Gibbs R.A."/>
        </authorList>
    </citation>
    <scope>NUCLEOTIDE SEQUENCE</scope>
</reference>
<dbReference type="AlphaFoldDB" id="A0A7M7SV13"/>
<dbReference type="RefSeq" id="XP_030833469.1">
    <property type="nucleotide sequence ID" value="XM_030977609.1"/>
</dbReference>
<dbReference type="InParanoid" id="A0A7M7SV13"/>
<dbReference type="EnsemblMetazoa" id="XM_030977609">
    <property type="protein sequence ID" value="XP_030833469"/>
    <property type="gene ID" value="LOC115920890"/>
</dbReference>
<dbReference type="GeneID" id="115920890"/>
<reference evidence="2" key="2">
    <citation type="submission" date="2021-01" db="UniProtKB">
        <authorList>
            <consortium name="EnsemblMetazoa"/>
        </authorList>
    </citation>
    <scope>IDENTIFICATION</scope>
</reference>
<feature type="compositionally biased region" description="Basic residues" evidence="1">
    <location>
        <begin position="17"/>
        <end position="30"/>
    </location>
</feature>
<organism evidence="2 3">
    <name type="scientific">Strongylocentrotus purpuratus</name>
    <name type="common">Purple sea urchin</name>
    <dbReference type="NCBI Taxonomy" id="7668"/>
    <lineage>
        <taxon>Eukaryota</taxon>
        <taxon>Metazoa</taxon>
        <taxon>Echinodermata</taxon>
        <taxon>Eleutherozoa</taxon>
        <taxon>Echinozoa</taxon>
        <taxon>Echinoidea</taxon>
        <taxon>Euechinoidea</taxon>
        <taxon>Echinacea</taxon>
        <taxon>Camarodonta</taxon>
        <taxon>Echinidea</taxon>
        <taxon>Strongylocentrotidae</taxon>
        <taxon>Strongylocentrotus</taxon>
    </lineage>
</organism>
<name>A0A7M7SV13_STRPU</name>
<evidence type="ECO:0000313" key="2">
    <source>
        <dbReference type="EnsemblMetazoa" id="XP_030833469"/>
    </source>
</evidence>
<accession>A0A7M7SV13</accession>
<feature type="region of interest" description="Disordered" evidence="1">
    <location>
        <begin position="1"/>
        <end position="30"/>
    </location>
</feature>
<keyword evidence="3" id="KW-1185">Reference proteome</keyword>
<evidence type="ECO:0000313" key="3">
    <source>
        <dbReference type="Proteomes" id="UP000007110"/>
    </source>
</evidence>
<dbReference type="Proteomes" id="UP000007110">
    <property type="component" value="Unassembled WGS sequence"/>
</dbReference>
<dbReference type="KEGG" id="spu:115920890"/>
<proteinExistence type="predicted"/>
<protein>
    <submittedName>
        <fullName evidence="2">Uncharacterized protein</fullName>
    </submittedName>
</protein>
<evidence type="ECO:0000256" key="1">
    <source>
        <dbReference type="SAM" id="MobiDB-lite"/>
    </source>
</evidence>
<sequence>MADLGGPRGPCGSSLHHATRAGRRCKRTTRHGSRVCWQHRAMMGAEELEQLQHPHRCQAHIRNGLGRQCSRVAKKRYVIPYCRQHYYIHRNIDAWSSDDDL</sequence>